<proteinExistence type="predicted"/>
<organism evidence="2 3">
    <name type="scientific">Portunus trituberculatus</name>
    <name type="common">Swimming crab</name>
    <name type="synonym">Neptunus trituberculatus</name>
    <dbReference type="NCBI Taxonomy" id="210409"/>
    <lineage>
        <taxon>Eukaryota</taxon>
        <taxon>Metazoa</taxon>
        <taxon>Ecdysozoa</taxon>
        <taxon>Arthropoda</taxon>
        <taxon>Crustacea</taxon>
        <taxon>Multicrustacea</taxon>
        <taxon>Malacostraca</taxon>
        <taxon>Eumalacostraca</taxon>
        <taxon>Eucarida</taxon>
        <taxon>Decapoda</taxon>
        <taxon>Pleocyemata</taxon>
        <taxon>Brachyura</taxon>
        <taxon>Eubrachyura</taxon>
        <taxon>Portunoidea</taxon>
        <taxon>Portunidae</taxon>
        <taxon>Portuninae</taxon>
        <taxon>Portunus</taxon>
    </lineage>
</organism>
<feature type="region of interest" description="Disordered" evidence="1">
    <location>
        <begin position="41"/>
        <end position="77"/>
    </location>
</feature>
<reference evidence="2 3" key="1">
    <citation type="submission" date="2019-05" db="EMBL/GenBank/DDBJ databases">
        <title>Another draft genome of Portunus trituberculatus and its Hox gene families provides insights of decapod evolution.</title>
        <authorList>
            <person name="Jeong J.-H."/>
            <person name="Song I."/>
            <person name="Kim S."/>
            <person name="Choi T."/>
            <person name="Kim D."/>
            <person name="Ryu S."/>
            <person name="Kim W."/>
        </authorList>
    </citation>
    <scope>NUCLEOTIDE SEQUENCE [LARGE SCALE GENOMIC DNA]</scope>
    <source>
        <tissue evidence="2">Muscle</tissue>
    </source>
</reference>
<protein>
    <submittedName>
        <fullName evidence="2">Uncharacterized protein</fullName>
    </submittedName>
</protein>
<name>A0A5B7I7U7_PORTR</name>
<dbReference type="AlphaFoldDB" id="A0A5B7I7U7"/>
<comment type="caution">
    <text evidence="2">The sequence shown here is derived from an EMBL/GenBank/DDBJ whole genome shotgun (WGS) entry which is preliminary data.</text>
</comment>
<sequence>MVASVPCFRGNNGGEAAVSLGETKRSFTEQYYYGITLRTPRTLRRGHDHPPPSTAQPAHPHTHSPVHAQTSGHARHHTSPIHALTSISHRPTHLRPPVPHALIHLTIPTSLTPTTATVAKGYDTIQTH</sequence>
<keyword evidence="3" id="KW-1185">Reference proteome</keyword>
<dbReference type="EMBL" id="VSRR010057087">
    <property type="protein sequence ID" value="MPC81481.1"/>
    <property type="molecule type" value="Genomic_DNA"/>
</dbReference>
<dbReference type="Proteomes" id="UP000324222">
    <property type="component" value="Unassembled WGS sequence"/>
</dbReference>
<evidence type="ECO:0000313" key="3">
    <source>
        <dbReference type="Proteomes" id="UP000324222"/>
    </source>
</evidence>
<accession>A0A5B7I7U7</accession>
<evidence type="ECO:0000256" key="1">
    <source>
        <dbReference type="SAM" id="MobiDB-lite"/>
    </source>
</evidence>
<evidence type="ECO:0000313" key="2">
    <source>
        <dbReference type="EMBL" id="MPC81481.1"/>
    </source>
</evidence>
<gene>
    <name evidence="2" type="ORF">E2C01_076098</name>
</gene>